<feature type="transmembrane region" description="Helical" evidence="8">
    <location>
        <begin position="81"/>
        <end position="100"/>
    </location>
</feature>
<feature type="transmembrane region" description="Helical" evidence="8">
    <location>
        <begin position="276"/>
        <end position="297"/>
    </location>
</feature>
<proteinExistence type="inferred from homology"/>
<evidence type="ECO:0000256" key="8">
    <source>
        <dbReference type="SAM" id="Phobius"/>
    </source>
</evidence>
<dbReference type="InterPro" id="IPR000060">
    <property type="entry name" value="BCCT_transptr"/>
</dbReference>
<feature type="transmembrane region" description="Helical" evidence="8">
    <location>
        <begin position="43"/>
        <end position="61"/>
    </location>
</feature>
<keyword evidence="7 8" id="KW-0472">Membrane</keyword>
<keyword evidence="5 8" id="KW-0812">Transmembrane</keyword>
<evidence type="ECO:0000256" key="2">
    <source>
        <dbReference type="ARBA" id="ARBA00005658"/>
    </source>
</evidence>
<reference evidence="9" key="1">
    <citation type="submission" date="2011-08" db="EMBL/GenBank/DDBJ databases">
        <title>Multiple DMSP Lyases in the gamma-Proteobacterium Oceanimonas doudoroffii.</title>
        <authorList>
            <person name="Curson A.R.J."/>
            <person name="Fowler E.K."/>
            <person name="Dickens S."/>
            <person name="Johnston A.W.B."/>
            <person name="Todd J.D."/>
        </authorList>
    </citation>
    <scope>NUCLEOTIDE SEQUENCE</scope>
    <source>
        <strain evidence="9">DSM 7028</strain>
    </source>
</reference>
<feature type="transmembrane region" description="Helical" evidence="8">
    <location>
        <begin position="120"/>
        <end position="140"/>
    </location>
</feature>
<name>G5CZI6_9GAMM</name>
<evidence type="ECO:0000256" key="7">
    <source>
        <dbReference type="ARBA" id="ARBA00023136"/>
    </source>
</evidence>
<keyword evidence="3" id="KW-0813">Transport</keyword>
<accession>G5CZI6</accession>
<evidence type="ECO:0000313" key="9">
    <source>
        <dbReference type="EMBL" id="AEQ39142.1"/>
    </source>
</evidence>
<comment type="similarity">
    <text evidence="2">Belongs to the BCCT transporter (TC 2.A.15) family.</text>
</comment>
<dbReference type="PANTHER" id="PTHR30047:SF7">
    <property type="entry name" value="HIGH-AFFINITY CHOLINE TRANSPORT PROTEIN"/>
    <property type="match status" value="1"/>
</dbReference>
<feature type="transmembrane region" description="Helical" evidence="8">
    <location>
        <begin position="362"/>
        <end position="380"/>
    </location>
</feature>
<dbReference type="EMBL" id="JN541240">
    <property type="protein sequence ID" value="AEQ39142.1"/>
    <property type="molecule type" value="Genomic_DNA"/>
</dbReference>
<feature type="transmembrane region" description="Helical" evidence="8">
    <location>
        <begin position="489"/>
        <end position="508"/>
    </location>
</feature>
<evidence type="ECO:0000256" key="3">
    <source>
        <dbReference type="ARBA" id="ARBA00022448"/>
    </source>
</evidence>
<dbReference type="EMBL" id="NBIM01000001">
    <property type="protein sequence ID" value="OXY83130.1"/>
    <property type="molecule type" value="Genomic_DNA"/>
</dbReference>
<sequence length="558" mass="59913">MTDKEKVISPDGHVNSIETDYELGQDNIKSSIGPISFDVHNRVFITAGIIVLSIAFFSIVFQDLAEVIFVTMRDWLTVELSGFFIMAANIFLLVCILVTVTRLGSVRLGGTDAKPDYSYLGWFSMLFAAGMGTSLIFFGVSEPLTHALDSYGGAVVNEQGIRSDWSPLGGTPGDVVASGSVGMAASAYHWALHAWGIYAFMALALALFAFNKGLPLTMRSMFYPILGERIWGWPGHVIDVLAIVATIFGIAPTLSFGSAQTASGLNYLFGLPDGDLAQIIIAILITGGALVSVLLGIKAGIKKLSEINMILAAILLLLVVMVGPTLQIIGGVGDSFIAYLGFLPELSNPFGRSDQNFAAGWSAFYWAWWVAWSPFVGMFIARISRGRTVREFMIAVLLIPSSVCILWFSVFGGLGLDMYFNGGYTALKEADLPLKLFVMLDRLPLAEITSFITMMLIVIFFITSADSGALVLDSMAAGGKMETPIPQKVFWCMSSGVVVVALILGGGMSALQAMTVSTGLPFAIVLLVASYSVIKGLRDEPVKGKIAQGNKPVLLKHK</sequence>
<dbReference type="NCBIfam" id="TIGR00842">
    <property type="entry name" value="bcct"/>
    <property type="match status" value="1"/>
</dbReference>
<feature type="transmembrane region" description="Helical" evidence="8">
    <location>
        <begin position="514"/>
        <end position="534"/>
    </location>
</feature>
<evidence type="ECO:0000256" key="6">
    <source>
        <dbReference type="ARBA" id="ARBA00022989"/>
    </source>
</evidence>
<dbReference type="GO" id="GO:0005886">
    <property type="term" value="C:plasma membrane"/>
    <property type="evidence" value="ECO:0007669"/>
    <property type="project" value="UniProtKB-SubCell"/>
</dbReference>
<feature type="transmembrane region" description="Helical" evidence="8">
    <location>
        <begin position="392"/>
        <end position="414"/>
    </location>
</feature>
<keyword evidence="4" id="KW-1003">Cell membrane</keyword>
<keyword evidence="6 8" id="KW-1133">Transmembrane helix</keyword>
<keyword evidence="11" id="KW-1185">Reference proteome</keyword>
<dbReference type="Pfam" id="PF02028">
    <property type="entry name" value="BCCT"/>
    <property type="match status" value="1"/>
</dbReference>
<evidence type="ECO:0000256" key="1">
    <source>
        <dbReference type="ARBA" id="ARBA00004651"/>
    </source>
</evidence>
<feature type="transmembrane region" description="Helical" evidence="8">
    <location>
        <begin position="448"/>
        <end position="477"/>
    </location>
</feature>
<feature type="transmembrane region" description="Helical" evidence="8">
    <location>
        <begin position="190"/>
        <end position="210"/>
    </location>
</feature>
<gene>
    <name evidence="9" type="primary">dddTD-4</name>
    <name evidence="10" type="ORF">B6S08_06430</name>
</gene>
<dbReference type="OrthoDB" id="9775735at2"/>
<dbReference type="Proteomes" id="UP000242757">
    <property type="component" value="Unassembled WGS sequence"/>
</dbReference>
<feature type="transmembrane region" description="Helical" evidence="8">
    <location>
        <begin position="231"/>
        <end position="256"/>
    </location>
</feature>
<organism evidence="9">
    <name type="scientific">Oceanimonas doudoroffii</name>
    <dbReference type="NCBI Taxonomy" id="84158"/>
    <lineage>
        <taxon>Bacteria</taxon>
        <taxon>Pseudomonadati</taxon>
        <taxon>Pseudomonadota</taxon>
        <taxon>Gammaproteobacteria</taxon>
        <taxon>Aeromonadales</taxon>
        <taxon>Aeromonadaceae</taxon>
        <taxon>Oceanimonas</taxon>
    </lineage>
</organism>
<dbReference type="GO" id="GO:0022857">
    <property type="term" value="F:transmembrane transporter activity"/>
    <property type="evidence" value="ECO:0007669"/>
    <property type="project" value="InterPro"/>
</dbReference>
<dbReference type="AlphaFoldDB" id="G5CZI6"/>
<evidence type="ECO:0000256" key="5">
    <source>
        <dbReference type="ARBA" id="ARBA00022692"/>
    </source>
</evidence>
<evidence type="ECO:0000256" key="4">
    <source>
        <dbReference type="ARBA" id="ARBA00022475"/>
    </source>
</evidence>
<feature type="transmembrane region" description="Helical" evidence="8">
    <location>
        <begin position="309"/>
        <end position="342"/>
    </location>
</feature>
<comment type="subcellular location">
    <subcellularLocation>
        <location evidence="1">Cell membrane</location>
        <topology evidence="1">Multi-pass membrane protein</topology>
    </subcellularLocation>
</comment>
<dbReference type="PANTHER" id="PTHR30047">
    <property type="entry name" value="HIGH-AFFINITY CHOLINE TRANSPORT PROTEIN-RELATED"/>
    <property type="match status" value="1"/>
</dbReference>
<reference evidence="10 11" key="2">
    <citation type="submission" date="2017-08" db="EMBL/GenBank/DDBJ databases">
        <title>A Genome Sequence of Oceanimonas doudoroffii ATCC 27123T.</title>
        <authorList>
            <person name="Brennan M.A."/>
            <person name="Maclea K.S."/>
            <person name="Mcclelland W.D."/>
            <person name="Trachtenberg A.M."/>
        </authorList>
    </citation>
    <scope>NUCLEOTIDE SEQUENCE [LARGE SCALE GENOMIC DNA]</scope>
    <source>
        <strain evidence="10 11">ATCC 27123</strain>
    </source>
</reference>
<evidence type="ECO:0000313" key="11">
    <source>
        <dbReference type="Proteomes" id="UP000242757"/>
    </source>
</evidence>
<protein>
    <submittedName>
        <fullName evidence="9">BCCT family betaine/choline/carnitine transporter</fullName>
    </submittedName>
    <submittedName>
        <fullName evidence="10">BCCT transporter</fullName>
    </submittedName>
</protein>
<evidence type="ECO:0000313" key="10">
    <source>
        <dbReference type="EMBL" id="OXY83130.1"/>
    </source>
</evidence>